<feature type="region of interest" description="Disordered" evidence="1">
    <location>
        <begin position="89"/>
        <end position="122"/>
    </location>
</feature>
<keyword evidence="4" id="KW-1185">Reference proteome</keyword>
<dbReference type="AlphaFoldDB" id="A0A1Z5K1W9"/>
<feature type="compositionally biased region" description="Basic and acidic residues" evidence="1">
    <location>
        <begin position="110"/>
        <end position="120"/>
    </location>
</feature>
<proteinExistence type="predicted"/>
<dbReference type="OrthoDB" id="48671at2759"/>
<dbReference type="InParanoid" id="A0A1Z5K1W9"/>
<feature type="compositionally biased region" description="Basic and acidic residues" evidence="1">
    <location>
        <begin position="89"/>
        <end position="101"/>
    </location>
</feature>
<dbReference type="InterPro" id="IPR049227">
    <property type="entry name" value="DUF6824"/>
</dbReference>
<evidence type="ECO:0000256" key="1">
    <source>
        <dbReference type="SAM" id="MobiDB-lite"/>
    </source>
</evidence>
<protein>
    <recommendedName>
        <fullName evidence="2">DUF6824 domain-containing protein</fullName>
    </recommendedName>
</protein>
<evidence type="ECO:0000313" key="3">
    <source>
        <dbReference type="EMBL" id="GAX20265.1"/>
    </source>
</evidence>
<feature type="domain" description="DUF6824" evidence="2">
    <location>
        <begin position="2"/>
        <end position="88"/>
    </location>
</feature>
<name>A0A1Z5K1W9_FISSO</name>
<dbReference type="Pfam" id="PF20710">
    <property type="entry name" value="DUF6824"/>
    <property type="match status" value="1"/>
</dbReference>
<dbReference type="EMBL" id="BDSP01000146">
    <property type="protein sequence ID" value="GAX20265.1"/>
    <property type="molecule type" value="Genomic_DNA"/>
</dbReference>
<evidence type="ECO:0000313" key="4">
    <source>
        <dbReference type="Proteomes" id="UP000198406"/>
    </source>
</evidence>
<dbReference type="Proteomes" id="UP000198406">
    <property type="component" value="Unassembled WGS sequence"/>
</dbReference>
<sequence length="213" mass="24449">MDVLCNQDKNCLNNPGYKAYHTMVEAVVKRYMSSTKQEKMKLTKKIVKNMREQHNSRFLEKSIVNGKQVWMEVTEAKAREKVSHKIRKIADKLEGSHRSPSPDDTSMTSKESESEMKSSPHDTVLGALILKQKMLMSQTESSAFGIQDQQHLSDMYMSRDKDLLGLLSSVEREFLIEPFGVRYDSKDTVYNSLRSEYLDAMMAEPVPAGEWKD</sequence>
<reference evidence="3 4" key="1">
    <citation type="journal article" date="2015" name="Plant Cell">
        <title>Oil accumulation by the oleaginous diatom Fistulifera solaris as revealed by the genome and transcriptome.</title>
        <authorList>
            <person name="Tanaka T."/>
            <person name="Maeda Y."/>
            <person name="Veluchamy A."/>
            <person name="Tanaka M."/>
            <person name="Abida H."/>
            <person name="Marechal E."/>
            <person name="Bowler C."/>
            <person name="Muto M."/>
            <person name="Sunaga Y."/>
            <person name="Tanaka M."/>
            <person name="Yoshino T."/>
            <person name="Taniguchi T."/>
            <person name="Fukuda Y."/>
            <person name="Nemoto M."/>
            <person name="Matsumoto M."/>
            <person name="Wong P.S."/>
            <person name="Aburatani S."/>
            <person name="Fujibuchi W."/>
        </authorList>
    </citation>
    <scope>NUCLEOTIDE SEQUENCE [LARGE SCALE GENOMIC DNA]</scope>
    <source>
        <strain evidence="3 4">JPCC DA0580</strain>
    </source>
</reference>
<accession>A0A1Z5K1W9</accession>
<comment type="caution">
    <text evidence="3">The sequence shown here is derived from an EMBL/GenBank/DDBJ whole genome shotgun (WGS) entry which is preliminary data.</text>
</comment>
<gene>
    <name evidence="3" type="ORF">FisN_6Hu216</name>
</gene>
<organism evidence="3 4">
    <name type="scientific">Fistulifera solaris</name>
    <name type="common">Oleaginous diatom</name>
    <dbReference type="NCBI Taxonomy" id="1519565"/>
    <lineage>
        <taxon>Eukaryota</taxon>
        <taxon>Sar</taxon>
        <taxon>Stramenopiles</taxon>
        <taxon>Ochrophyta</taxon>
        <taxon>Bacillariophyta</taxon>
        <taxon>Bacillariophyceae</taxon>
        <taxon>Bacillariophycidae</taxon>
        <taxon>Naviculales</taxon>
        <taxon>Naviculaceae</taxon>
        <taxon>Fistulifera</taxon>
    </lineage>
</organism>
<evidence type="ECO:0000259" key="2">
    <source>
        <dbReference type="Pfam" id="PF20710"/>
    </source>
</evidence>